<feature type="region of interest" description="Disordered" evidence="1">
    <location>
        <begin position="51"/>
        <end position="76"/>
    </location>
</feature>
<dbReference type="Pfam" id="PF13469">
    <property type="entry name" value="Sulfotransfer_3"/>
    <property type="match status" value="1"/>
</dbReference>
<reference evidence="2 3" key="1">
    <citation type="journal article" date="2020" name="Microorganisms">
        <title>Osmotic Adaptation and Compatible Solute Biosynthesis of Phototrophic Bacteria as Revealed from Genome Analyses.</title>
        <authorList>
            <person name="Imhoff J.F."/>
            <person name="Rahn T."/>
            <person name="Kunzel S."/>
            <person name="Keller A."/>
            <person name="Neulinger S.C."/>
        </authorList>
    </citation>
    <scope>NUCLEOTIDE SEQUENCE [LARGE SCALE GENOMIC DNA]</scope>
    <source>
        <strain evidence="2 3">DSM 6210</strain>
    </source>
</reference>
<name>A0ABS1CGG0_9GAMM</name>
<accession>A0ABS1CGG0</accession>
<dbReference type="RefSeq" id="WP_200236514.1">
    <property type="nucleotide sequence ID" value="NZ_NRRV01000020.1"/>
</dbReference>
<evidence type="ECO:0000313" key="3">
    <source>
        <dbReference type="Proteomes" id="UP000748752"/>
    </source>
</evidence>
<sequence>MSTSHSNLLRRLSARLLDALARSYRFNLTWREANRELVSGQQAARVRGITYGPPPARYGTAPAVTESEQAPTPRRDDGARALFVTARFRSGSTLLWNIFRHTPGVTAFYEPLNERQWFRGGADAERTDPTHLNAERYGAEYAGMADLAQWFDPAWTFRELYMDARSCDRRLARYLAELVARAPERPVLQCNRLDFRLPWLRRVFPHADVLLLYRNPREQWLSVQRSSSGAPPQRRLCPDETEDYFYTLAWARDLRRVFPCLDPGQHDHAYAVHYLLWRLSYLFGQQYADVSIAYEDLVRDCAGTLRPVFERFGINGGQVSTDAYAPLLKPLAPERWPSYASAAWFEDIEAACEHELARFLDA</sequence>
<organism evidence="2 3">
    <name type="scientific">Thiohalocapsa halophila</name>
    <dbReference type="NCBI Taxonomy" id="69359"/>
    <lineage>
        <taxon>Bacteria</taxon>
        <taxon>Pseudomonadati</taxon>
        <taxon>Pseudomonadota</taxon>
        <taxon>Gammaproteobacteria</taxon>
        <taxon>Chromatiales</taxon>
        <taxon>Chromatiaceae</taxon>
        <taxon>Thiohalocapsa</taxon>
    </lineage>
</organism>
<dbReference type="InterPro" id="IPR027417">
    <property type="entry name" value="P-loop_NTPase"/>
</dbReference>
<gene>
    <name evidence="2" type="ORF">CKO31_09680</name>
</gene>
<evidence type="ECO:0000256" key="1">
    <source>
        <dbReference type="SAM" id="MobiDB-lite"/>
    </source>
</evidence>
<protein>
    <recommendedName>
        <fullName evidence="4">Sulfotransferase</fullName>
    </recommendedName>
</protein>
<evidence type="ECO:0008006" key="4">
    <source>
        <dbReference type="Google" id="ProtNLM"/>
    </source>
</evidence>
<dbReference type="Gene3D" id="3.40.50.300">
    <property type="entry name" value="P-loop containing nucleotide triphosphate hydrolases"/>
    <property type="match status" value="1"/>
</dbReference>
<keyword evidence="3" id="KW-1185">Reference proteome</keyword>
<comment type="caution">
    <text evidence="2">The sequence shown here is derived from an EMBL/GenBank/DDBJ whole genome shotgun (WGS) entry which is preliminary data.</text>
</comment>
<dbReference type="SUPFAM" id="SSF52540">
    <property type="entry name" value="P-loop containing nucleoside triphosphate hydrolases"/>
    <property type="match status" value="1"/>
</dbReference>
<proteinExistence type="predicted"/>
<dbReference type="Proteomes" id="UP000748752">
    <property type="component" value="Unassembled WGS sequence"/>
</dbReference>
<dbReference type="EMBL" id="NRRV01000020">
    <property type="protein sequence ID" value="MBK1631005.1"/>
    <property type="molecule type" value="Genomic_DNA"/>
</dbReference>
<evidence type="ECO:0000313" key="2">
    <source>
        <dbReference type="EMBL" id="MBK1631005.1"/>
    </source>
</evidence>